<dbReference type="EMBL" id="RZUH01000003">
    <property type="protein sequence ID" value="KAA8828493.1"/>
    <property type="molecule type" value="Genomic_DNA"/>
</dbReference>
<proteinExistence type="predicted"/>
<evidence type="ECO:0000313" key="3">
    <source>
        <dbReference type="Proteomes" id="UP000410049"/>
    </source>
</evidence>
<accession>A0A5M9ZMG6</accession>
<name>A0A5M9ZMG6_9BIFI</name>
<evidence type="ECO:0000256" key="1">
    <source>
        <dbReference type="SAM" id="Phobius"/>
    </source>
</evidence>
<dbReference type="RefSeq" id="WP_150379036.1">
    <property type="nucleotide sequence ID" value="NZ_RZUH01000003.1"/>
</dbReference>
<feature type="transmembrane region" description="Helical" evidence="1">
    <location>
        <begin position="621"/>
        <end position="642"/>
    </location>
</feature>
<organism evidence="2 3">
    <name type="scientific">Bifidobacterium myosotis</name>
    <dbReference type="NCBI Taxonomy" id="1630166"/>
    <lineage>
        <taxon>Bacteria</taxon>
        <taxon>Bacillati</taxon>
        <taxon>Actinomycetota</taxon>
        <taxon>Actinomycetes</taxon>
        <taxon>Bifidobacteriales</taxon>
        <taxon>Bifidobacteriaceae</taxon>
        <taxon>Bifidobacterium</taxon>
    </lineage>
</organism>
<protein>
    <submittedName>
        <fullName evidence="2">Cell surface protein</fullName>
    </submittedName>
</protein>
<keyword evidence="1" id="KW-0472">Membrane</keyword>
<keyword evidence="1" id="KW-0812">Transmembrane</keyword>
<comment type="caution">
    <text evidence="2">The sequence shown here is derived from an EMBL/GenBank/DDBJ whole genome shotgun (WGS) entry which is preliminary data.</text>
</comment>
<gene>
    <name evidence="2" type="ORF">EMO91_04925</name>
</gene>
<dbReference type="Proteomes" id="UP000410049">
    <property type="component" value="Unassembled WGS sequence"/>
</dbReference>
<evidence type="ECO:0000313" key="2">
    <source>
        <dbReference type="EMBL" id="KAA8828493.1"/>
    </source>
</evidence>
<dbReference type="AlphaFoldDB" id="A0A5M9ZMG6"/>
<keyword evidence="1" id="KW-1133">Transmembrane helix</keyword>
<sequence length="647" mass="70262">MFTQWMPAQWRRRSIAALITLLTLTLLLALIITPTPSHADSSSLTPSTEKERISFIYNEGIFYQGLVGTDANGKRYYCIEAGKRVDHSIGQSTTIKDSESARRMAWILSQYHDVDAKTHAAISILVQDQFGKMQNDWDNHRVALEEQHSDVVEKAQEIWDESEGKVPGDAQVTFTENQSSNSGVVEVLVTDYDNNPLPGVKFTVTLIGPARFIQNGETTFSGVSGVESQPLMWEASGEGEIKADIAYEHGQVLEMDSAQDLLALADVSMKGGTSATFDVGSRFRPSLSTEVMPKVVDAGSPIVDEVTSGLEGGEWEPGLKLYASGYYFDGLSASDLASEIVPSDGESVDAFLGRLAAEGYVPVAYGDAFFDGPNQTVQAQAVTEFGGSELYKGAQESGFGTWVWAFESAKQDEDAKPYLIEDWVSGFLTASETNIIRRQVKVSSEVTETSVEVGAALSDTIVVSGFPEGHGSFTGNEDYEFGADEPYAQVSVWWTGDSDNPANNEAYEPSGPTVPNEDEHHRKVAQWRLPAANGTYVVGTGLLDADGKKMSVRAEEHGWYVFVWSFAGDDRVQAVSSRYDDPLERVRVMELGPESEDEEIEETVQKTVAGPKQLGKTGSGVLLVTGIGVAVLSVGAIMLAAIKRRSL</sequence>
<reference evidence="2 3" key="1">
    <citation type="journal article" date="2019" name="Syst. Appl. Microbiol.">
        <title>Characterization of Bifidobacterium species in feaces of the Egyptian fruit bat: Description of B. vespertilionis sp. nov. and B. rousetti sp. nov.</title>
        <authorList>
            <person name="Modesto M."/>
            <person name="Satti M."/>
            <person name="Watanabe K."/>
            <person name="Puglisi E."/>
            <person name="Morelli L."/>
            <person name="Huang C.-H."/>
            <person name="Liou J.-S."/>
            <person name="Miyashita M."/>
            <person name="Tamura T."/>
            <person name="Saito S."/>
            <person name="Mori K."/>
            <person name="Huang L."/>
            <person name="Sciavilla P."/>
            <person name="Sandri C."/>
            <person name="Spiezio C."/>
            <person name="Vitali F."/>
            <person name="Cavalieri D."/>
            <person name="Perpetuini G."/>
            <person name="Tofalo R."/>
            <person name="Bonetti A."/>
            <person name="Arita M."/>
            <person name="Mattarelli P."/>
        </authorList>
    </citation>
    <scope>NUCLEOTIDE SEQUENCE [LARGE SCALE GENOMIC DNA]</scope>
    <source>
        <strain evidence="2 3">RST17</strain>
    </source>
</reference>